<keyword evidence="2 7" id="KW-0813">Transport</keyword>
<dbReference type="AlphaFoldDB" id="A0A9D9DGW4"/>
<dbReference type="NCBIfam" id="TIGR01145">
    <property type="entry name" value="ATP_synt_delta"/>
    <property type="match status" value="1"/>
</dbReference>
<evidence type="ECO:0000256" key="4">
    <source>
        <dbReference type="ARBA" id="ARBA00023065"/>
    </source>
</evidence>
<comment type="function">
    <text evidence="7">This protein is part of the stalk that links CF(0) to CF(1). It either transmits conformational changes from CF(0) to CF(1) or is implicated in proton conduction.</text>
</comment>
<dbReference type="Proteomes" id="UP000823634">
    <property type="component" value="Unassembled WGS sequence"/>
</dbReference>
<comment type="caution">
    <text evidence="8">The sequence shown here is derived from an EMBL/GenBank/DDBJ whole genome shotgun (WGS) entry which is preliminary data.</text>
</comment>
<keyword evidence="4 7" id="KW-0406">Ion transport</keyword>
<evidence type="ECO:0000313" key="8">
    <source>
        <dbReference type="EMBL" id="MBO8425875.1"/>
    </source>
</evidence>
<comment type="function">
    <text evidence="7">F(1)F(0) ATP synthase produces ATP from ADP in the presence of a proton or sodium gradient. F-type ATPases consist of two structural domains, F(1) containing the extramembraneous catalytic core and F(0) containing the membrane proton channel, linked together by a central stalk and a peripheral stalk. During catalysis, ATP synthesis in the catalytic domain of F(1) is coupled via a rotary mechanism of the central stalk subunits to proton translocation.</text>
</comment>
<evidence type="ECO:0000256" key="2">
    <source>
        <dbReference type="ARBA" id="ARBA00022448"/>
    </source>
</evidence>
<dbReference type="EMBL" id="JADINA010000007">
    <property type="protein sequence ID" value="MBO8425875.1"/>
    <property type="molecule type" value="Genomic_DNA"/>
</dbReference>
<organism evidence="8 9">
    <name type="scientific">Candidatus Alloenteromonas pullistercoris</name>
    <dbReference type="NCBI Taxonomy" id="2840785"/>
    <lineage>
        <taxon>Bacteria</taxon>
        <taxon>Bacillati</taxon>
        <taxon>Bacillota</taxon>
        <taxon>Bacillota incertae sedis</taxon>
        <taxon>Candidatus Alloenteromonas</taxon>
    </lineage>
</organism>
<reference evidence="8" key="1">
    <citation type="submission" date="2020-10" db="EMBL/GenBank/DDBJ databases">
        <authorList>
            <person name="Gilroy R."/>
        </authorList>
    </citation>
    <scope>NUCLEOTIDE SEQUENCE</scope>
    <source>
        <strain evidence="8">17113</strain>
    </source>
</reference>
<keyword evidence="5 7" id="KW-0472">Membrane</keyword>
<dbReference type="Gene3D" id="1.10.520.20">
    <property type="entry name" value="N-terminal domain of the delta subunit of the F1F0-ATP synthase"/>
    <property type="match status" value="1"/>
</dbReference>
<sequence length="175" mass="19082">MNGLAEAYALGLFASLSGAELSECAKEAESLSLLFEDERNWSHLLSSPIAKKGQKELSAKITESLSSPKLKAFVLILGDKTELALLPEALRRFCELSDEQSGVLRGYVYSVSFLDKADLRKIESALSKKLNQTIKLHNVIDSSLLGGIKVAVGGKSYDYTLAGQLKDLRRAMENS</sequence>
<gene>
    <name evidence="7 8" type="primary">atpH</name>
    <name evidence="8" type="ORF">IAC61_00960</name>
</gene>
<comment type="similarity">
    <text evidence="7">Belongs to the ATPase delta chain family.</text>
</comment>
<protein>
    <recommendedName>
        <fullName evidence="7">ATP synthase subunit delta</fullName>
    </recommendedName>
    <alternativeName>
        <fullName evidence="7">ATP synthase F(1) sector subunit delta</fullName>
    </alternativeName>
    <alternativeName>
        <fullName evidence="7">F-type ATPase subunit delta</fullName>
        <shortName evidence="7">F-ATPase subunit delta</shortName>
    </alternativeName>
</protein>
<dbReference type="InterPro" id="IPR026015">
    <property type="entry name" value="ATP_synth_OSCP/delta_N_sf"/>
</dbReference>
<evidence type="ECO:0000256" key="5">
    <source>
        <dbReference type="ARBA" id="ARBA00023136"/>
    </source>
</evidence>
<keyword evidence="3 7" id="KW-0375">Hydrogen ion transport</keyword>
<keyword evidence="6 7" id="KW-0066">ATP synthesis</keyword>
<evidence type="ECO:0000256" key="6">
    <source>
        <dbReference type="ARBA" id="ARBA00023310"/>
    </source>
</evidence>
<keyword evidence="7" id="KW-0139">CF(1)</keyword>
<proteinExistence type="inferred from homology"/>
<dbReference type="InterPro" id="IPR000711">
    <property type="entry name" value="ATPase_OSCP/dsu"/>
</dbReference>
<evidence type="ECO:0000313" key="9">
    <source>
        <dbReference type="Proteomes" id="UP000823634"/>
    </source>
</evidence>
<dbReference type="GO" id="GO:0045259">
    <property type="term" value="C:proton-transporting ATP synthase complex"/>
    <property type="evidence" value="ECO:0007669"/>
    <property type="project" value="UniProtKB-KW"/>
</dbReference>
<evidence type="ECO:0000256" key="3">
    <source>
        <dbReference type="ARBA" id="ARBA00022781"/>
    </source>
</evidence>
<reference evidence="8" key="2">
    <citation type="journal article" date="2021" name="PeerJ">
        <title>Extensive microbial diversity within the chicken gut microbiome revealed by metagenomics and culture.</title>
        <authorList>
            <person name="Gilroy R."/>
            <person name="Ravi A."/>
            <person name="Getino M."/>
            <person name="Pursley I."/>
            <person name="Horton D.L."/>
            <person name="Alikhan N.F."/>
            <person name="Baker D."/>
            <person name="Gharbi K."/>
            <person name="Hall N."/>
            <person name="Watson M."/>
            <person name="Adriaenssens E.M."/>
            <person name="Foster-Nyarko E."/>
            <person name="Jarju S."/>
            <person name="Secka A."/>
            <person name="Antonio M."/>
            <person name="Oren A."/>
            <person name="Chaudhuri R.R."/>
            <person name="La Ragione R."/>
            <person name="Hildebrand F."/>
            <person name="Pallen M.J."/>
        </authorList>
    </citation>
    <scope>NUCLEOTIDE SEQUENCE</scope>
    <source>
        <strain evidence="8">17113</strain>
    </source>
</reference>
<evidence type="ECO:0000256" key="1">
    <source>
        <dbReference type="ARBA" id="ARBA00004370"/>
    </source>
</evidence>
<dbReference type="HAMAP" id="MF_01416">
    <property type="entry name" value="ATP_synth_delta_bact"/>
    <property type="match status" value="1"/>
</dbReference>
<comment type="subcellular location">
    <subcellularLocation>
        <location evidence="7">Cell membrane</location>
        <topology evidence="7">Peripheral membrane protein</topology>
    </subcellularLocation>
    <subcellularLocation>
        <location evidence="1">Membrane</location>
    </subcellularLocation>
</comment>
<evidence type="ECO:0000256" key="7">
    <source>
        <dbReference type="HAMAP-Rule" id="MF_01416"/>
    </source>
</evidence>
<dbReference type="PRINTS" id="PR00125">
    <property type="entry name" value="ATPASEDELTA"/>
</dbReference>
<accession>A0A9D9DGW4</accession>
<dbReference type="Pfam" id="PF00213">
    <property type="entry name" value="OSCP"/>
    <property type="match status" value="1"/>
</dbReference>
<dbReference type="GO" id="GO:0046933">
    <property type="term" value="F:proton-transporting ATP synthase activity, rotational mechanism"/>
    <property type="evidence" value="ECO:0007669"/>
    <property type="project" value="UniProtKB-UniRule"/>
</dbReference>
<dbReference type="PANTHER" id="PTHR11910">
    <property type="entry name" value="ATP SYNTHASE DELTA CHAIN"/>
    <property type="match status" value="1"/>
</dbReference>
<dbReference type="SUPFAM" id="SSF47928">
    <property type="entry name" value="N-terminal domain of the delta subunit of the F1F0-ATP synthase"/>
    <property type="match status" value="1"/>
</dbReference>
<keyword evidence="7" id="KW-1003">Cell membrane</keyword>
<dbReference type="GO" id="GO:0005886">
    <property type="term" value="C:plasma membrane"/>
    <property type="evidence" value="ECO:0007669"/>
    <property type="project" value="UniProtKB-SubCell"/>
</dbReference>
<name>A0A9D9DGW4_9FIRM</name>